<reference evidence="2 3" key="1">
    <citation type="submission" date="2017-12" db="EMBL/GenBank/DDBJ databases">
        <authorList>
            <consortium name="DOE Joint Genome Institute"/>
            <person name="Haridas S."/>
            <person name="Kjaerbolling I."/>
            <person name="Vesth T.C."/>
            <person name="Frisvad J.C."/>
            <person name="Nybo J.L."/>
            <person name="Theobald S."/>
            <person name="Kuo A."/>
            <person name="Bowyer P."/>
            <person name="Matsuda Y."/>
            <person name="Mondo S."/>
            <person name="Lyhne E.K."/>
            <person name="Kogle M.E."/>
            <person name="Clum A."/>
            <person name="Lipzen A."/>
            <person name="Salamov A."/>
            <person name="Ngan C.Y."/>
            <person name="Daum C."/>
            <person name="Chiniquy J."/>
            <person name="Barry K."/>
            <person name="LaButti K."/>
            <person name="Simmons B.A."/>
            <person name="Magnuson J.K."/>
            <person name="Mortensen U.H."/>
            <person name="Larsen T.O."/>
            <person name="Grigoriev I.V."/>
            <person name="Baker S.E."/>
            <person name="Andersen M.R."/>
            <person name="Nordberg H.P."/>
            <person name="Cantor M.N."/>
            <person name="Hua S.X."/>
        </authorList>
    </citation>
    <scope>NUCLEOTIDE SEQUENCE [LARGE SCALE GENOMIC DNA]</scope>
    <source>
        <strain evidence="2 3">CBS 102.13</strain>
    </source>
</reference>
<accession>A0A2I2F8W5</accession>
<protein>
    <submittedName>
        <fullName evidence="2">Uncharacterized protein</fullName>
    </submittedName>
</protein>
<feature type="region of interest" description="Disordered" evidence="1">
    <location>
        <begin position="235"/>
        <end position="260"/>
    </location>
</feature>
<dbReference type="Proteomes" id="UP000234585">
    <property type="component" value="Unassembled WGS sequence"/>
</dbReference>
<gene>
    <name evidence="2" type="ORF">BDW47DRAFT_132452</name>
</gene>
<name>A0A2I2F8W5_ASPCN</name>
<keyword evidence="3" id="KW-1185">Reference proteome</keyword>
<dbReference type="OrthoDB" id="4450707at2759"/>
<feature type="compositionally biased region" description="Low complexity" evidence="1">
    <location>
        <begin position="246"/>
        <end position="260"/>
    </location>
</feature>
<feature type="region of interest" description="Disordered" evidence="1">
    <location>
        <begin position="203"/>
        <end position="223"/>
    </location>
</feature>
<evidence type="ECO:0000256" key="1">
    <source>
        <dbReference type="SAM" id="MobiDB-lite"/>
    </source>
</evidence>
<proteinExistence type="predicted"/>
<evidence type="ECO:0000313" key="3">
    <source>
        <dbReference type="Proteomes" id="UP000234585"/>
    </source>
</evidence>
<dbReference type="AlphaFoldDB" id="A0A2I2F8W5"/>
<organism evidence="2 3">
    <name type="scientific">Aspergillus candidus</name>
    <dbReference type="NCBI Taxonomy" id="41067"/>
    <lineage>
        <taxon>Eukaryota</taxon>
        <taxon>Fungi</taxon>
        <taxon>Dikarya</taxon>
        <taxon>Ascomycota</taxon>
        <taxon>Pezizomycotina</taxon>
        <taxon>Eurotiomycetes</taxon>
        <taxon>Eurotiomycetidae</taxon>
        <taxon>Eurotiales</taxon>
        <taxon>Aspergillaceae</taxon>
        <taxon>Aspergillus</taxon>
        <taxon>Aspergillus subgen. Circumdati</taxon>
    </lineage>
</organism>
<evidence type="ECO:0000313" key="2">
    <source>
        <dbReference type="EMBL" id="PLB37063.1"/>
    </source>
</evidence>
<dbReference type="RefSeq" id="XP_024671075.1">
    <property type="nucleotide sequence ID" value="XM_024817552.1"/>
</dbReference>
<sequence length="351" mass="39629">MVCNYSQPFHRYNISTIDTQKFPLPNTSAIPCTSSDDDSWTTTPSLPTKKSLTARCSDKAPVHRAIVTKLEEWHHVHRTGKPSFRYGREPKLPSRVFDRLGREVQLRRVNIATTASYDVLVLHPIGSIPIIAVCHPTKNQYGTFLREWRGVRDGLDPRCCALRIFMRGSNHADFPDGAFDWIDNLNRSSSPALRRASRSSNSVISLDAEDSTPSPRRWSRQLRPTVPKNYQLLEDDVSGADGPTISSSSNQHSPPSNPRSPNLVFEILFHRYGAMRTRAFPLTECQSSEQLFGKVQDFCHVFDPETRVNVLSCRIPSQPERLVFRGSEGEFDLLVRSAQEGKATTIQIHPC</sequence>
<dbReference type="GeneID" id="36524712"/>
<dbReference type="EMBL" id="KZ559146">
    <property type="protein sequence ID" value="PLB37063.1"/>
    <property type="molecule type" value="Genomic_DNA"/>
</dbReference>